<feature type="domain" description="HTH araC/xylS-type" evidence="5">
    <location>
        <begin position="161"/>
        <end position="258"/>
    </location>
</feature>
<dbReference type="InterPro" id="IPR009057">
    <property type="entry name" value="Homeodomain-like_sf"/>
</dbReference>
<dbReference type="Gene3D" id="1.10.10.60">
    <property type="entry name" value="Homeodomain-like"/>
    <property type="match status" value="1"/>
</dbReference>
<evidence type="ECO:0000256" key="4">
    <source>
        <dbReference type="ARBA" id="ARBA00023163"/>
    </source>
</evidence>
<dbReference type="PANTHER" id="PTHR11019">
    <property type="entry name" value="HTH-TYPE TRANSCRIPTIONAL REGULATOR NIMR"/>
    <property type="match status" value="1"/>
</dbReference>
<organism evidence="6 7">
    <name type="scientific">Aeromonas sobria</name>
    <dbReference type="NCBI Taxonomy" id="646"/>
    <lineage>
        <taxon>Bacteria</taxon>
        <taxon>Pseudomonadati</taxon>
        <taxon>Pseudomonadota</taxon>
        <taxon>Gammaproteobacteria</taxon>
        <taxon>Aeromonadales</taxon>
        <taxon>Aeromonadaceae</taxon>
        <taxon>Aeromonas</taxon>
    </lineage>
</organism>
<keyword evidence="4" id="KW-0804">Transcription</keyword>
<keyword evidence="3" id="KW-0238">DNA-binding</keyword>
<evidence type="ECO:0000256" key="1">
    <source>
        <dbReference type="ARBA" id="ARBA00022491"/>
    </source>
</evidence>
<gene>
    <name evidence="6" type="ORF">BJD16_03965</name>
</gene>
<keyword evidence="1" id="KW-0678">Repressor</keyword>
<dbReference type="PROSITE" id="PS01124">
    <property type="entry name" value="HTH_ARAC_FAMILY_2"/>
    <property type="match status" value="1"/>
</dbReference>
<sequence length="278" mass="31521">MATHHYQPVDIDLPAPNPLYFSYQQVLADSATVLHSHPWGQLNMISLGIMEIVLGEQRLVAPADYLIWVPADLDHTSYNEQALDYTSIYVSHQLAAKLPPEPRLLLLTPLIRALLADFCERKIGHMADAWDQHQAELLVEKLTRTRSQENYLPMSQDKLLAPMLAALHSDPADPRTLAQWAGQLHTTERTLARRCLRELGMSFGQWRSRLRLLKALAWLKGDMPIQEISWRLGYGSTSAFIAMFNRELGCSPQRYRLQSAERGGAMVGKGDDDLRTPR</sequence>
<evidence type="ECO:0000256" key="3">
    <source>
        <dbReference type="ARBA" id="ARBA00023125"/>
    </source>
</evidence>
<evidence type="ECO:0000259" key="5">
    <source>
        <dbReference type="PROSITE" id="PS01124"/>
    </source>
</evidence>
<evidence type="ECO:0000256" key="2">
    <source>
        <dbReference type="ARBA" id="ARBA00023015"/>
    </source>
</evidence>
<dbReference type="RefSeq" id="WP_042020118.1">
    <property type="nucleotide sequence ID" value="NZ_CDBW01000016.1"/>
</dbReference>
<dbReference type="GeneID" id="58921917"/>
<dbReference type="InterPro" id="IPR020449">
    <property type="entry name" value="Tscrpt_reg_AraC-type_HTH"/>
</dbReference>
<comment type="caution">
    <text evidence="6">The sequence shown here is derived from an EMBL/GenBank/DDBJ whole genome shotgun (WGS) entry which is preliminary data.</text>
</comment>
<dbReference type="EMBL" id="MKFU01000023">
    <property type="protein sequence ID" value="OHY91110.1"/>
    <property type="molecule type" value="Genomic_DNA"/>
</dbReference>
<dbReference type="GO" id="GO:0003700">
    <property type="term" value="F:DNA-binding transcription factor activity"/>
    <property type="evidence" value="ECO:0007669"/>
    <property type="project" value="InterPro"/>
</dbReference>
<dbReference type="SMART" id="SM00342">
    <property type="entry name" value="HTH_ARAC"/>
    <property type="match status" value="1"/>
</dbReference>
<dbReference type="InterPro" id="IPR018060">
    <property type="entry name" value="HTH_AraC"/>
</dbReference>
<protein>
    <submittedName>
        <fullName evidence="6">AraC family transcriptional regulator</fullName>
    </submittedName>
</protein>
<dbReference type="SUPFAM" id="SSF46689">
    <property type="entry name" value="Homeodomain-like"/>
    <property type="match status" value="1"/>
</dbReference>
<proteinExistence type="predicted"/>
<dbReference type="AlphaFoldDB" id="A0A1S2CQV6"/>
<dbReference type="STRING" id="646.BJD16_03965"/>
<dbReference type="FunFam" id="1.10.10.60:FF:000132">
    <property type="entry name" value="AraC family transcriptional regulator"/>
    <property type="match status" value="1"/>
</dbReference>
<name>A0A1S2CQV6_AERSO</name>
<evidence type="ECO:0000313" key="7">
    <source>
        <dbReference type="Proteomes" id="UP000179934"/>
    </source>
</evidence>
<dbReference type="Proteomes" id="UP000179934">
    <property type="component" value="Unassembled WGS sequence"/>
</dbReference>
<evidence type="ECO:0000313" key="6">
    <source>
        <dbReference type="EMBL" id="OHY91110.1"/>
    </source>
</evidence>
<dbReference type="PRINTS" id="PR00032">
    <property type="entry name" value="HTHARAC"/>
</dbReference>
<dbReference type="SUPFAM" id="SSF51182">
    <property type="entry name" value="RmlC-like cupins"/>
    <property type="match status" value="1"/>
</dbReference>
<dbReference type="InterPro" id="IPR018062">
    <property type="entry name" value="HTH_AraC-typ_CS"/>
</dbReference>
<keyword evidence="2" id="KW-0805">Transcription regulation</keyword>
<reference evidence="6 7" key="1">
    <citation type="submission" date="2016-09" db="EMBL/GenBank/DDBJ databases">
        <title>Draft Genome Sequence of Aeromonas sobria Strain 08005, Isolated from Sick Rana catesbeiana.</title>
        <authorList>
            <person name="Yang Q."/>
        </authorList>
    </citation>
    <scope>NUCLEOTIDE SEQUENCE [LARGE SCALE GENOMIC DNA]</scope>
    <source>
        <strain evidence="6 7">08005</strain>
    </source>
</reference>
<dbReference type="GO" id="GO:0043565">
    <property type="term" value="F:sequence-specific DNA binding"/>
    <property type="evidence" value="ECO:0007669"/>
    <property type="project" value="InterPro"/>
</dbReference>
<dbReference type="OrthoDB" id="5949386at2"/>
<accession>A0A1S2CQV6</accession>
<dbReference type="InterPro" id="IPR011051">
    <property type="entry name" value="RmlC_Cupin_sf"/>
</dbReference>
<dbReference type="Pfam" id="PF12833">
    <property type="entry name" value="HTH_18"/>
    <property type="match status" value="1"/>
</dbReference>
<dbReference type="PANTHER" id="PTHR11019:SF190">
    <property type="entry name" value="ARAC-FAMILY REGULATORY PROTEIN"/>
    <property type="match status" value="1"/>
</dbReference>
<dbReference type="PROSITE" id="PS00041">
    <property type="entry name" value="HTH_ARAC_FAMILY_1"/>
    <property type="match status" value="1"/>
</dbReference>